<protein>
    <submittedName>
        <fullName evidence="2">Uncharacterized protein</fullName>
    </submittedName>
</protein>
<feature type="non-terminal residue" evidence="2">
    <location>
        <position position="1"/>
    </location>
</feature>
<gene>
    <name evidence="2" type="ORF">METZ01_LOCUS488439</name>
</gene>
<evidence type="ECO:0000313" key="2">
    <source>
        <dbReference type="EMBL" id="SVE35585.1"/>
    </source>
</evidence>
<feature type="region of interest" description="Disordered" evidence="1">
    <location>
        <begin position="1"/>
        <end position="32"/>
    </location>
</feature>
<reference evidence="2" key="1">
    <citation type="submission" date="2018-05" db="EMBL/GenBank/DDBJ databases">
        <authorList>
            <person name="Lanie J.A."/>
            <person name="Ng W.-L."/>
            <person name="Kazmierczak K.M."/>
            <person name="Andrzejewski T.M."/>
            <person name="Davidsen T.M."/>
            <person name="Wayne K.J."/>
            <person name="Tettelin H."/>
            <person name="Glass J.I."/>
            <person name="Rusch D."/>
            <person name="Podicherti R."/>
            <person name="Tsui H.-C.T."/>
            <person name="Winkler M.E."/>
        </authorList>
    </citation>
    <scope>NUCLEOTIDE SEQUENCE</scope>
</reference>
<dbReference type="AlphaFoldDB" id="A0A383CUM8"/>
<evidence type="ECO:0000256" key="1">
    <source>
        <dbReference type="SAM" id="MobiDB-lite"/>
    </source>
</evidence>
<sequence length="32" mass="3794">PSENTNTEMGRFKFLQKEKSPEDYKESLTEMV</sequence>
<feature type="compositionally biased region" description="Basic and acidic residues" evidence="1">
    <location>
        <begin position="15"/>
        <end position="32"/>
    </location>
</feature>
<accession>A0A383CUM8</accession>
<organism evidence="2">
    <name type="scientific">marine metagenome</name>
    <dbReference type="NCBI Taxonomy" id="408172"/>
    <lineage>
        <taxon>unclassified sequences</taxon>
        <taxon>metagenomes</taxon>
        <taxon>ecological metagenomes</taxon>
    </lineage>
</organism>
<name>A0A383CUM8_9ZZZZ</name>
<dbReference type="EMBL" id="UINC01211615">
    <property type="protein sequence ID" value="SVE35585.1"/>
    <property type="molecule type" value="Genomic_DNA"/>
</dbReference>
<proteinExistence type="predicted"/>